<dbReference type="InterPro" id="IPR011004">
    <property type="entry name" value="Trimer_LpxA-like_sf"/>
</dbReference>
<dbReference type="GO" id="GO:0009001">
    <property type="term" value="F:serine O-acetyltransferase activity"/>
    <property type="evidence" value="ECO:0007669"/>
    <property type="project" value="UniProtKB-EC"/>
</dbReference>
<dbReference type="SUPFAM" id="SSF51161">
    <property type="entry name" value="Trimeric LpxA-like enzymes"/>
    <property type="match status" value="1"/>
</dbReference>
<dbReference type="GO" id="GO:0006535">
    <property type="term" value="P:cysteine biosynthetic process from serine"/>
    <property type="evidence" value="ECO:0007669"/>
    <property type="project" value="InterPro"/>
</dbReference>
<dbReference type="GeneID" id="88085763"/>
<dbReference type="EMBL" id="CP014352">
    <property type="protein sequence ID" value="AMS04381.1"/>
    <property type="molecule type" value="Genomic_DNA"/>
</dbReference>
<dbReference type="EC" id="2.3.1.30" evidence="5"/>
<organism evidence="6 8">
    <name type="scientific">Acidipropionibacterium acidipropionici</name>
    <dbReference type="NCBI Taxonomy" id="1748"/>
    <lineage>
        <taxon>Bacteria</taxon>
        <taxon>Bacillati</taxon>
        <taxon>Actinomycetota</taxon>
        <taxon>Actinomycetes</taxon>
        <taxon>Propionibacteriales</taxon>
        <taxon>Propionibacteriaceae</taxon>
        <taxon>Acidipropionibacterium</taxon>
    </lineage>
</organism>
<dbReference type="RefSeq" id="WP_015070644.1">
    <property type="nucleotide sequence ID" value="NZ_CP013126.1"/>
</dbReference>
<dbReference type="OrthoDB" id="2643438at2"/>
<comment type="similarity">
    <text evidence="1 5">Belongs to the transferase hexapeptide repeat family.</text>
</comment>
<dbReference type="PANTHER" id="PTHR42811">
    <property type="entry name" value="SERINE ACETYLTRANSFERASE"/>
    <property type="match status" value="1"/>
</dbReference>
<evidence type="ECO:0000256" key="4">
    <source>
        <dbReference type="ARBA" id="ARBA00023315"/>
    </source>
</evidence>
<evidence type="ECO:0000256" key="5">
    <source>
        <dbReference type="PIRNR" id="PIRNR000441"/>
    </source>
</evidence>
<dbReference type="InterPro" id="IPR005881">
    <property type="entry name" value="Ser_O-AcTrfase"/>
</dbReference>
<reference evidence="6 8" key="2">
    <citation type="submission" date="2016-02" db="EMBL/GenBank/DDBJ databases">
        <title>Complete Genome Sequence of Propionibacterium acidipropionici ATCC 55737.</title>
        <authorList>
            <person name="Luna Flores C.H."/>
            <person name="Nielsen L.K."/>
            <person name="Marcellin E."/>
        </authorList>
    </citation>
    <scope>NUCLEOTIDE SEQUENCE [LARGE SCALE GENOMIC DNA]</scope>
    <source>
        <strain evidence="6 8">ATCC 55737</strain>
    </source>
</reference>
<evidence type="ECO:0000313" key="7">
    <source>
        <dbReference type="EMBL" id="AOZ45875.1"/>
    </source>
</evidence>
<dbReference type="GO" id="GO:0005737">
    <property type="term" value="C:cytoplasm"/>
    <property type="evidence" value="ECO:0007669"/>
    <property type="project" value="InterPro"/>
</dbReference>
<dbReference type="CDD" id="cd03354">
    <property type="entry name" value="LbH_SAT"/>
    <property type="match status" value="1"/>
</dbReference>
<evidence type="ECO:0000256" key="3">
    <source>
        <dbReference type="ARBA" id="ARBA00022679"/>
    </source>
</evidence>
<accession>A0A142KE43</accession>
<keyword evidence="3 5" id="KW-0808">Transferase</keyword>
<dbReference type="EMBL" id="CP015970">
    <property type="protein sequence ID" value="AOZ45875.1"/>
    <property type="molecule type" value="Genomic_DNA"/>
</dbReference>
<proteinExistence type="inferred from homology"/>
<reference evidence="7 9" key="1">
    <citation type="journal article" date="2016" name="Plant Dis.">
        <title>Improved production of propionic acid using genome shuffling.</title>
        <authorList>
            <person name="Luna-Flores C.H."/>
            <person name="Palfreyman R.W."/>
            <person name="Kromer J.O."/>
            <person name="Nielsen L.K."/>
            <person name="Marcellin E."/>
        </authorList>
    </citation>
    <scope>NUCLEOTIDE SEQUENCE [LARGE SCALE GENOMIC DNA]</scope>
    <source>
        <strain evidence="7 9">F3E8</strain>
    </source>
</reference>
<evidence type="ECO:0000256" key="2">
    <source>
        <dbReference type="ARBA" id="ARBA00018522"/>
    </source>
</evidence>
<evidence type="ECO:0000313" key="9">
    <source>
        <dbReference type="Proteomes" id="UP000178666"/>
    </source>
</evidence>
<dbReference type="Proteomes" id="UP000075221">
    <property type="component" value="Chromosome"/>
</dbReference>
<dbReference type="KEGG" id="aaci:ASQ49_12175"/>
<dbReference type="InterPro" id="IPR045304">
    <property type="entry name" value="LbH_SAT"/>
</dbReference>
<comment type="catalytic activity">
    <reaction evidence="5">
        <text>L-serine + acetyl-CoA = O-acetyl-L-serine + CoA</text>
        <dbReference type="Rhea" id="RHEA:24560"/>
        <dbReference type="ChEBI" id="CHEBI:33384"/>
        <dbReference type="ChEBI" id="CHEBI:57287"/>
        <dbReference type="ChEBI" id="CHEBI:57288"/>
        <dbReference type="ChEBI" id="CHEBI:58340"/>
        <dbReference type="EC" id="2.3.1.30"/>
    </reaction>
</comment>
<sequence length="196" mass="20548">MMAELSADLARQMAAVLPGRNSRGARLKFLLVNSEFHGVAIYRFGRLADDVRGRNRALGLPMVAAHRVLNRRVTHVHHLDIAAGARIGAGLLLMHRHGVIIGPSIIGRNCVIHQNVTIGQRVAGGDQGVPRIGDNVWIGPGAVITGDITVGDGVTVSAGSVLSKDVPARCLVAGNPARVIARDYDNSAIIGLGEAG</sequence>
<dbReference type="Proteomes" id="UP000178666">
    <property type="component" value="Chromosome"/>
</dbReference>
<dbReference type="OMA" id="IHQNVTI"/>
<evidence type="ECO:0000256" key="1">
    <source>
        <dbReference type="ARBA" id="ARBA00007274"/>
    </source>
</evidence>
<keyword evidence="9" id="KW-1185">Reference proteome</keyword>
<dbReference type="PIRSF" id="PIRSF000441">
    <property type="entry name" value="CysE"/>
    <property type="match status" value="1"/>
</dbReference>
<dbReference type="InterPro" id="IPR001451">
    <property type="entry name" value="Hexapep"/>
</dbReference>
<dbReference type="AlphaFoldDB" id="A0A142KE43"/>
<protein>
    <recommendedName>
        <fullName evidence="2 5">Serine acetyltransferase</fullName>
        <ecNumber evidence="5">2.3.1.30</ecNumber>
    </recommendedName>
</protein>
<dbReference type="Gene3D" id="2.160.10.10">
    <property type="entry name" value="Hexapeptide repeat proteins"/>
    <property type="match status" value="1"/>
</dbReference>
<evidence type="ECO:0000313" key="8">
    <source>
        <dbReference type="Proteomes" id="UP000075221"/>
    </source>
</evidence>
<name>A0A142KE43_9ACTN</name>
<keyword evidence="4 5" id="KW-0012">Acyltransferase</keyword>
<dbReference type="Pfam" id="PF00132">
    <property type="entry name" value="Hexapep"/>
    <property type="match status" value="1"/>
</dbReference>
<evidence type="ECO:0000313" key="6">
    <source>
        <dbReference type="EMBL" id="AMS04381.1"/>
    </source>
</evidence>
<gene>
    <name evidence="7" type="ORF">A8L58_03175</name>
    <name evidence="6" type="ORF">AXH35_01710</name>
</gene>